<dbReference type="Pfam" id="PF18934">
    <property type="entry name" value="DUF5682"/>
    <property type="match status" value="1"/>
</dbReference>
<feature type="compositionally biased region" description="Basic and acidic residues" evidence="1">
    <location>
        <begin position="183"/>
        <end position="200"/>
    </location>
</feature>
<proteinExistence type="predicted"/>
<reference evidence="2 3" key="1">
    <citation type="submission" date="2018-08" db="EMBL/GenBank/DDBJ databases">
        <title>Sequencing the genomes of 1000 actinobacteria strains.</title>
        <authorList>
            <person name="Klenk H.-P."/>
        </authorList>
    </citation>
    <scope>NUCLEOTIDE SEQUENCE [LARGE SCALE GENOMIC DNA]</scope>
    <source>
        <strain evidence="2 3">DSM 43927</strain>
    </source>
</reference>
<organism evidence="2 3">
    <name type="scientific">Thermomonospora umbrina</name>
    <dbReference type="NCBI Taxonomy" id="111806"/>
    <lineage>
        <taxon>Bacteria</taxon>
        <taxon>Bacillati</taxon>
        <taxon>Actinomycetota</taxon>
        <taxon>Actinomycetes</taxon>
        <taxon>Streptosporangiales</taxon>
        <taxon>Thermomonosporaceae</taxon>
        <taxon>Thermomonospora</taxon>
    </lineage>
</organism>
<keyword evidence="3" id="KW-1185">Reference proteome</keyword>
<dbReference type="RefSeq" id="WP_116020870.1">
    <property type="nucleotide sequence ID" value="NZ_QTTT01000001.1"/>
</dbReference>
<accession>A0A3D9SPZ5</accession>
<feature type="region of interest" description="Disordered" evidence="1">
    <location>
        <begin position="129"/>
        <end position="256"/>
    </location>
</feature>
<comment type="caution">
    <text evidence="2">The sequence shown here is derived from an EMBL/GenBank/DDBJ whole genome shotgun (WGS) entry which is preliminary data.</text>
</comment>
<evidence type="ECO:0000313" key="3">
    <source>
        <dbReference type="Proteomes" id="UP000256661"/>
    </source>
</evidence>
<dbReference type="OrthoDB" id="9768066at2"/>
<feature type="region of interest" description="Disordered" evidence="1">
    <location>
        <begin position="61"/>
        <end position="89"/>
    </location>
</feature>
<name>A0A3D9SPZ5_9ACTN</name>
<protein>
    <submittedName>
        <fullName evidence="2">Uncharacterized protein</fullName>
    </submittedName>
</protein>
<gene>
    <name evidence="2" type="ORF">DFJ69_0375</name>
</gene>
<evidence type="ECO:0000313" key="2">
    <source>
        <dbReference type="EMBL" id="REE95005.1"/>
    </source>
</evidence>
<dbReference type="InterPro" id="IPR043737">
    <property type="entry name" value="DUF5682"/>
</dbReference>
<feature type="region of interest" description="Disordered" evidence="1">
    <location>
        <begin position="730"/>
        <end position="756"/>
    </location>
</feature>
<dbReference type="AlphaFoldDB" id="A0A3D9SPZ5"/>
<sequence length="906" mass="97580">MPDTEIYGIRHHGPGSARALRRALEDFKPDVVLIEGPPEADAIVHLAADPAMRPPVALLAYTSGPTPKPGTPPAEHAPTPPDPPGRRAAFWPFAEFSPEWQAIRYAVEAGIPIRFCDLPAAHQLAETPELLTGPPATDPHAADDPAKPSVSDTHPSGRHHADGETVTNTEDDRRHSPNAAGQRSDRRDTGTGVKGQHDVGGRAAEVSTADVEGRVAGGRDPARGAEAAGRWGSGGEEGDAVRGDARASLPGRAAEGDEVERVRLDPLGWLAQVAGYDDAERWWEDVVEHRGEGPSPFPAIAEAMTVLREDLEERPVRGVPEAYARRERQREAYMRRTLRRTLKEGYERVAVVCGAWHVPALQAQVPASADDRTLRGLPKEKVALTWVPWTHGRLAHWSGYGAGVRSPGWYHHLFTAPDRPIERWLTRTARLLREEDLHVSSAHVIEGVRLAETLAALRDRPLAGLDEVTEATRAVLCEGAEAPLELVRHRLVVGERLGAVPESTPMVPLQRDVQAEQRRLRLKPSAPVKEHDLDLRTPLDLDRSRLLHRLRLLGVAWGEPDADASRSKGTFREGWRLAWRPEFDVELIEAGVWGTTVRDAAGARARALAGEAATLADLTSVAERCLLADLGEALPAVMRALADLAATDVDVVHLMAALPALVRALRYGDVRGTSVEPLRTVVDGLVVRICVGLPPAVSGLDDDAARDLLRHIDAVQESVALLAAATSPGGAAGGERVHRPGPQNGPGGPGHEGRWHGTLAGLLDRPGLHGLIDGRLTRLLHDAGLLDDVADRMARAVSVGHAPARAAAWIEGFLSGGGLVLVHDNVLLRLVDGWIAGLPEDSFTDVLPLLRRTFGGYGAAERRALGERARRVGGATTRRPEPDEDLDLERALPAVRAVAGILGWPT</sequence>
<dbReference type="EMBL" id="QTTT01000001">
    <property type="protein sequence ID" value="REE95005.1"/>
    <property type="molecule type" value="Genomic_DNA"/>
</dbReference>
<dbReference type="Proteomes" id="UP000256661">
    <property type="component" value="Unassembled WGS sequence"/>
</dbReference>
<evidence type="ECO:0000256" key="1">
    <source>
        <dbReference type="SAM" id="MobiDB-lite"/>
    </source>
</evidence>